<dbReference type="EMBL" id="JBHTJM010000010">
    <property type="protein sequence ID" value="MFD0964772.1"/>
    <property type="molecule type" value="Genomic_DNA"/>
</dbReference>
<dbReference type="Proteomes" id="UP001596997">
    <property type="component" value="Unassembled WGS sequence"/>
</dbReference>
<reference evidence="2" key="1">
    <citation type="journal article" date="2019" name="Int. J. Syst. Evol. Microbiol.">
        <title>The Global Catalogue of Microorganisms (GCM) 10K type strain sequencing project: providing services to taxonomists for standard genome sequencing and annotation.</title>
        <authorList>
            <consortium name="The Broad Institute Genomics Platform"/>
            <consortium name="The Broad Institute Genome Sequencing Center for Infectious Disease"/>
            <person name="Wu L."/>
            <person name="Ma J."/>
        </authorList>
    </citation>
    <scope>NUCLEOTIDE SEQUENCE [LARGE SCALE GENOMIC DNA]</scope>
    <source>
        <strain evidence="2">CCUG 62114</strain>
    </source>
</reference>
<sequence>MKFIISFCLLIVSNTILGNHIFKSEVLSTPEAVSIKRQNPMTSPTSNDVVVFRVTFNENVVNVNATDFELSGNASISASIINVTGSGTTYDLTVVGIADATGELNLDFSATQNIEDTSGNVFAGIVNLEESYIIDNNLSVTNTDLAESGKLLFSEGKFTYEAAKNIYVYNLLGQQISNNNLGVGLYIVKIVLENNKQLSVKRLVNSI</sequence>
<protein>
    <recommendedName>
        <fullName evidence="3">Secretion system C-terminal sorting domain-containing protein</fullName>
    </recommendedName>
</protein>
<evidence type="ECO:0000313" key="2">
    <source>
        <dbReference type="Proteomes" id="UP001596997"/>
    </source>
</evidence>
<keyword evidence="2" id="KW-1185">Reference proteome</keyword>
<dbReference type="RefSeq" id="WP_377716320.1">
    <property type="nucleotide sequence ID" value="NZ_JBHTJM010000010.1"/>
</dbReference>
<accession>A0ABW3I5K5</accession>
<organism evidence="1 2">
    <name type="scientific">Pseudofulvibacter geojedonensis</name>
    <dbReference type="NCBI Taxonomy" id="1123758"/>
    <lineage>
        <taxon>Bacteria</taxon>
        <taxon>Pseudomonadati</taxon>
        <taxon>Bacteroidota</taxon>
        <taxon>Flavobacteriia</taxon>
        <taxon>Flavobacteriales</taxon>
        <taxon>Flavobacteriaceae</taxon>
        <taxon>Pseudofulvibacter</taxon>
    </lineage>
</organism>
<comment type="caution">
    <text evidence="1">The sequence shown here is derived from an EMBL/GenBank/DDBJ whole genome shotgun (WGS) entry which is preliminary data.</text>
</comment>
<name>A0ABW3I5K5_9FLAO</name>
<evidence type="ECO:0000313" key="1">
    <source>
        <dbReference type="EMBL" id="MFD0964772.1"/>
    </source>
</evidence>
<proteinExistence type="predicted"/>
<evidence type="ECO:0008006" key="3">
    <source>
        <dbReference type="Google" id="ProtNLM"/>
    </source>
</evidence>
<gene>
    <name evidence="1" type="ORF">ACFQ1O_12225</name>
</gene>